<dbReference type="SMART" id="SM00406">
    <property type="entry name" value="IGv"/>
    <property type="match status" value="1"/>
</dbReference>
<dbReference type="SUPFAM" id="SSF48726">
    <property type="entry name" value="Immunoglobulin"/>
    <property type="match status" value="1"/>
</dbReference>
<dbReference type="InterPro" id="IPR036179">
    <property type="entry name" value="Ig-like_dom_sf"/>
</dbReference>
<evidence type="ECO:0000313" key="5">
    <source>
        <dbReference type="Proteomes" id="UP001501920"/>
    </source>
</evidence>
<keyword evidence="1" id="KW-0732">Signal</keyword>
<accession>A0A3B4DSD0</accession>
<dbReference type="Pfam" id="PF07686">
    <property type="entry name" value="V-set"/>
    <property type="match status" value="1"/>
</dbReference>
<dbReference type="Ensembl" id="ENSPNAT00000006508.2">
    <property type="protein sequence ID" value="ENSPNAP00000025864.2"/>
    <property type="gene ID" value="ENSPNAG00000001560.2"/>
</dbReference>
<reference evidence="4 5" key="1">
    <citation type="submission" date="2020-10" db="EMBL/GenBank/DDBJ databases">
        <title>Pygocentrus nattereri (red-bellied piranha) genome, fPygNat1, primary haplotype.</title>
        <authorList>
            <person name="Myers G."/>
            <person name="Meyer A."/>
            <person name="Karagic N."/>
            <person name="Pippel M."/>
            <person name="Winkler S."/>
            <person name="Tracey A."/>
            <person name="Wood J."/>
            <person name="Formenti G."/>
            <person name="Howe K."/>
            <person name="Fedrigo O."/>
            <person name="Jarvis E.D."/>
        </authorList>
    </citation>
    <scope>NUCLEOTIDE SEQUENCE [LARGE SCALE GENOMIC DNA]</scope>
</reference>
<proteinExistence type="predicted"/>
<dbReference type="InterPro" id="IPR013783">
    <property type="entry name" value="Ig-like_fold"/>
</dbReference>
<sequence>PKTKLVICCLLAFSEDNGVTQSPRVLWVEKGNSAEINCSQTKGAAYSQMYWFQQQQGKPMELIVFTTTSRKDFGSSDQNKFSATKEKAESGSFTVKNVESDDSALYFCAVSQHSDIVLLHC</sequence>
<dbReference type="GO" id="GO:0002376">
    <property type="term" value="P:immune system process"/>
    <property type="evidence" value="ECO:0007669"/>
    <property type="project" value="UniProtKB-KW"/>
</dbReference>
<dbReference type="OMA" id="HDFGDFN"/>
<feature type="domain" description="Ig-like" evidence="3">
    <location>
        <begin position="1"/>
        <end position="121"/>
    </location>
</feature>
<organism evidence="4 5">
    <name type="scientific">Pygocentrus nattereri</name>
    <name type="common">Red-bellied piranha</name>
    <dbReference type="NCBI Taxonomy" id="42514"/>
    <lineage>
        <taxon>Eukaryota</taxon>
        <taxon>Metazoa</taxon>
        <taxon>Chordata</taxon>
        <taxon>Craniata</taxon>
        <taxon>Vertebrata</taxon>
        <taxon>Euteleostomi</taxon>
        <taxon>Actinopterygii</taxon>
        <taxon>Neopterygii</taxon>
        <taxon>Teleostei</taxon>
        <taxon>Ostariophysi</taxon>
        <taxon>Characiformes</taxon>
        <taxon>Characoidei</taxon>
        <taxon>Pygocentrus</taxon>
    </lineage>
</organism>
<dbReference type="PROSITE" id="PS50835">
    <property type="entry name" value="IG_LIKE"/>
    <property type="match status" value="1"/>
</dbReference>
<dbReference type="AlphaFoldDB" id="A0A3B4DSD0"/>
<dbReference type="InterPro" id="IPR050413">
    <property type="entry name" value="TCR_beta_variable"/>
</dbReference>
<dbReference type="Proteomes" id="UP001501920">
    <property type="component" value="Chromosome 10"/>
</dbReference>
<dbReference type="GO" id="GO:0007166">
    <property type="term" value="P:cell surface receptor signaling pathway"/>
    <property type="evidence" value="ECO:0007669"/>
    <property type="project" value="TreeGrafter"/>
</dbReference>
<dbReference type="SMART" id="SM00409">
    <property type="entry name" value="IG"/>
    <property type="match status" value="1"/>
</dbReference>
<reference evidence="4" key="3">
    <citation type="submission" date="2025-09" db="UniProtKB">
        <authorList>
            <consortium name="Ensembl"/>
        </authorList>
    </citation>
    <scope>IDENTIFICATION</scope>
</reference>
<keyword evidence="5" id="KW-1185">Reference proteome</keyword>
<dbReference type="PANTHER" id="PTHR23268:SF102">
    <property type="entry name" value="IMMUNOGLOBULIN V-SET DOMAIN-CONTAINING PROTEIN"/>
    <property type="match status" value="1"/>
</dbReference>
<dbReference type="GO" id="GO:0005886">
    <property type="term" value="C:plasma membrane"/>
    <property type="evidence" value="ECO:0007669"/>
    <property type="project" value="TreeGrafter"/>
</dbReference>
<keyword evidence="2" id="KW-0391">Immunity</keyword>
<dbReference type="InterPro" id="IPR013106">
    <property type="entry name" value="Ig_V-set"/>
</dbReference>
<dbReference type="GeneTree" id="ENSGT00730000111153"/>
<evidence type="ECO:0000313" key="4">
    <source>
        <dbReference type="Ensembl" id="ENSPNAP00000025864.2"/>
    </source>
</evidence>
<evidence type="ECO:0000256" key="2">
    <source>
        <dbReference type="ARBA" id="ARBA00022859"/>
    </source>
</evidence>
<evidence type="ECO:0000259" key="3">
    <source>
        <dbReference type="PROSITE" id="PS50835"/>
    </source>
</evidence>
<name>A0A3B4DSD0_PYGNA</name>
<dbReference type="PANTHER" id="PTHR23268">
    <property type="entry name" value="T-CELL RECEPTOR BETA CHAIN"/>
    <property type="match status" value="1"/>
</dbReference>
<protein>
    <recommendedName>
        <fullName evidence="3">Ig-like domain-containing protein</fullName>
    </recommendedName>
</protein>
<dbReference type="InterPro" id="IPR007110">
    <property type="entry name" value="Ig-like_dom"/>
</dbReference>
<dbReference type="Gene3D" id="2.60.40.10">
    <property type="entry name" value="Immunoglobulins"/>
    <property type="match status" value="1"/>
</dbReference>
<evidence type="ECO:0000256" key="1">
    <source>
        <dbReference type="ARBA" id="ARBA00022729"/>
    </source>
</evidence>
<dbReference type="InterPro" id="IPR003599">
    <property type="entry name" value="Ig_sub"/>
</dbReference>
<reference evidence="4" key="2">
    <citation type="submission" date="2025-08" db="UniProtKB">
        <authorList>
            <consortium name="Ensembl"/>
        </authorList>
    </citation>
    <scope>IDENTIFICATION</scope>
</reference>
<dbReference type="STRING" id="42514.ENSPNAP00000025864"/>